<organism evidence="1">
    <name type="scientific">Timema shepardi</name>
    <name type="common">Walking stick</name>
    <dbReference type="NCBI Taxonomy" id="629360"/>
    <lineage>
        <taxon>Eukaryota</taxon>
        <taxon>Metazoa</taxon>
        <taxon>Ecdysozoa</taxon>
        <taxon>Arthropoda</taxon>
        <taxon>Hexapoda</taxon>
        <taxon>Insecta</taxon>
        <taxon>Pterygota</taxon>
        <taxon>Neoptera</taxon>
        <taxon>Polyneoptera</taxon>
        <taxon>Phasmatodea</taxon>
        <taxon>Timematodea</taxon>
        <taxon>Timematoidea</taxon>
        <taxon>Timematidae</taxon>
        <taxon>Timema</taxon>
    </lineage>
</organism>
<protein>
    <submittedName>
        <fullName evidence="1">Uncharacterized protein</fullName>
    </submittedName>
</protein>
<dbReference type="EMBL" id="OC000175">
    <property type="protein sequence ID" value="CAD7256412.1"/>
    <property type="molecule type" value="Genomic_DNA"/>
</dbReference>
<name>A0A7R9FVM7_TIMSH</name>
<accession>A0A7R9FVM7</accession>
<sequence length="126" mass="13757">MSKWLGAVPVLGLRKPGGGASRRWCRLAAGGVDRADAKGERGRRAFPCLASRRSQYSVVLDWVEVPCGHWTATNMNGMGQFPMRERPIPFELSTSIQDLNLDLSVIGSLVYYESKALDKADTGEGS</sequence>
<dbReference type="AlphaFoldDB" id="A0A7R9FVM7"/>
<proteinExistence type="predicted"/>
<reference evidence="1" key="1">
    <citation type="submission" date="2020-11" db="EMBL/GenBank/DDBJ databases">
        <authorList>
            <person name="Tran Van P."/>
        </authorList>
    </citation>
    <scope>NUCLEOTIDE SEQUENCE</scope>
</reference>
<gene>
    <name evidence="1" type="ORF">TSIB3V08_LOCUS693</name>
</gene>
<evidence type="ECO:0000313" key="1">
    <source>
        <dbReference type="EMBL" id="CAD7256412.1"/>
    </source>
</evidence>